<evidence type="ECO:0000313" key="5">
    <source>
        <dbReference type="EMBL" id="CCA87850.1"/>
    </source>
</evidence>
<comment type="similarity">
    <text evidence="1">Belongs to the leucine-binding protein family.</text>
</comment>
<dbReference type="InterPro" id="IPR028082">
    <property type="entry name" value="Peripla_BP_I"/>
</dbReference>
<dbReference type="SUPFAM" id="SSF53822">
    <property type="entry name" value="Periplasmic binding protein-like I"/>
    <property type="match status" value="1"/>
</dbReference>
<dbReference type="EMBL" id="FR854090">
    <property type="protein sequence ID" value="CCA87850.1"/>
    <property type="molecule type" value="Genomic_DNA"/>
</dbReference>
<keyword evidence="2" id="KW-0732">Signal</keyword>
<dbReference type="AlphaFoldDB" id="G3A9A1"/>
<feature type="region of interest" description="Disordered" evidence="3">
    <location>
        <begin position="1"/>
        <end position="30"/>
    </location>
</feature>
<proteinExistence type="inferred from homology"/>
<dbReference type="Pfam" id="PF13458">
    <property type="entry name" value="Peripla_BP_6"/>
    <property type="match status" value="1"/>
</dbReference>
<gene>
    <name evidence="5" type="ORF">RALSY_mp10373</name>
</gene>
<feature type="domain" description="Leucine-binding protein" evidence="4">
    <location>
        <begin position="74"/>
        <end position="400"/>
    </location>
</feature>
<dbReference type="InterPro" id="IPR028081">
    <property type="entry name" value="Leu-bd"/>
</dbReference>
<dbReference type="Gene3D" id="3.40.50.2300">
    <property type="match status" value="2"/>
</dbReference>
<protein>
    <submittedName>
        <fullName evidence="5">Putative abc-type branched-chain amino acid transport systems</fullName>
    </submittedName>
</protein>
<accession>G3A9A1</accession>
<dbReference type="PANTHER" id="PTHR47235">
    <property type="entry name" value="BLR6548 PROTEIN"/>
    <property type="match status" value="1"/>
</dbReference>
<reference evidence="5" key="1">
    <citation type="journal article" date="2011" name="PLoS ONE">
        <title>Ralstonia syzygii, the Blood Disease Bacterium and some Asian R. solanacearum strains form a single genomic species despite divergent lifestyles.</title>
        <authorList>
            <person name="Remenant B."/>
            <person name="de Cambiaire J.C."/>
            <person name="Cellier G."/>
            <person name="Jacobs J.M."/>
            <person name="Mangenot S."/>
            <person name="Barbe V."/>
            <person name="Lajus A."/>
            <person name="Vallenet D."/>
            <person name="Medigue C."/>
            <person name="Fegan M."/>
            <person name="Allen C."/>
            <person name="Prior P."/>
        </authorList>
    </citation>
    <scope>NUCLEOTIDE SEQUENCE</scope>
    <source>
        <strain evidence="5">R24</strain>
    </source>
</reference>
<sequence length="429" mass="45743">MPCAPLANGNRSPETEAPSPLAPHIAVPDDMTEQNPFAGTSRLFQVVIKMLKRFTMLLAVIASFTAPAAHADIVTVAQVLPLDGSLEVSTRSTAEAAEVYLRKVNDAGGVNSHTFNVVTVNASTNLETALRRTAETIRQHRPAALLNYYGSTRTSTLIKSSILEATRTPIIGANVSSILVRQDPDNHWVFYVRAGVQAEAKKMVHQALSLGGKRVAILYQNDAFGEDGMRKSIDALNASGIQPVVSRPMSAAMMENAALAKIAEDVLRANAGAVLIFSDSVNVGGFLRAYRERGGNAVVTTDSTPSADELVRASSPDLARGVCIAEVLPALAKRNTRLVRSFVADMTAAGRPDLAKSTTALEGYVSARLFVEAVRKIAGPVTGETVRTALQTRGPFDLGDFEVRYGPSQYEGSQYVDIGIVGHAGRVLN</sequence>
<evidence type="ECO:0000256" key="1">
    <source>
        <dbReference type="ARBA" id="ARBA00010062"/>
    </source>
</evidence>
<dbReference type="PANTHER" id="PTHR47235:SF1">
    <property type="entry name" value="BLR6548 PROTEIN"/>
    <property type="match status" value="1"/>
</dbReference>
<evidence type="ECO:0000256" key="3">
    <source>
        <dbReference type="SAM" id="MobiDB-lite"/>
    </source>
</evidence>
<reference evidence="5" key="2">
    <citation type="submission" date="2011-04" db="EMBL/GenBank/DDBJ databases">
        <authorList>
            <person name="Genoscope - CEA"/>
        </authorList>
    </citation>
    <scope>NUCLEOTIDE SEQUENCE</scope>
    <source>
        <strain evidence="5">R24</strain>
    </source>
</reference>
<name>G3A9A1_9RALS</name>
<evidence type="ECO:0000256" key="2">
    <source>
        <dbReference type="ARBA" id="ARBA00022729"/>
    </source>
</evidence>
<evidence type="ECO:0000259" key="4">
    <source>
        <dbReference type="Pfam" id="PF13458"/>
    </source>
</evidence>
<organism evidence="5">
    <name type="scientific">Ralstonia syzygii R24</name>
    <dbReference type="NCBI Taxonomy" id="907261"/>
    <lineage>
        <taxon>Bacteria</taxon>
        <taxon>Pseudomonadati</taxon>
        <taxon>Pseudomonadota</taxon>
        <taxon>Betaproteobacteria</taxon>
        <taxon>Burkholderiales</taxon>
        <taxon>Burkholderiaceae</taxon>
        <taxon>Ralstonia</taxon>
        <taxon>Ralstonia solanacearum species complex</taxon>
    </lineage>
</organism>